<dbReference type="GO" id="GO:0042026">
    <property type="term" value="P:protein refolding"/>
    <property type="evidence" value="ECO:0007669"/>
    <property type="project" value="TreeGrafter"/>
</dbReference>
<dbReference type="CDD" id="cd06526">
    <property type="entry name" value="metazoan_ACD"/>
    <property type="match status" value="1"/>
</dbReference>
<organism evidence="4 5">
    <name type="scientific">Ancylostoma ceylanicum</name>
    <dbReference type="NCBI Taxonomy" id="53326"/>
    <lineage>
        <taxon>Eukaryota</taxon>
        <taxon>Metazoa</taxon>
        <taxon>Ecdysozoa</taxon>
        <taxon>Nematoda</taxon>
        <taxon>Chromadorea</taxon>
        <taxon>Rhabditida</taxon>
        <taxon>Rhabditina</taxon>
        <taxon>Rhabditomorpha</taxon>
        <taxon>Strongyloidea</taxon>
        <taxon>Ancylostomatidae</taxon>
        <taxon>Ancylostomatinae</taxon>
        <taxon>Ancylostoma</taxon>
    </lineage>
</organism>
<comment type="similarity">
    <text evidence="1 2">Belongs to the small heat shock protein (HSP20) family.</text>
</comment>
<dbReference type="GO" id="GO:0036498">
    <property type="term" value="P:IRE1-mediated unfolded protein response"/>
    <property type="evidence" value="ECO:0007669"/>
    <property type="project" value="TreeGrafter"/>
</dbReference>
<dbReference type="GO" id="GO:0005737">
    <property type="term" value="C:cytoplasm"/>
    <property type="evidence" value="ECO:0007669"/>
    <property type="project" value="TreeGrafter"/>
</dbReference>
<name>A0A016VST6_9BILA</name>
<dbReference type="PANTHER" id="PTHR45640">
    <property type="entry name" value="HEAT SHOCK PROTEIN HSP-12.2-RELATED"/>
    <property type="match status" value="1"/>
</dbReference>
<dbReference type="Proteomes" id="UP000024635">
    <property type="component" value="Unassembled WGS sequence"/>
</dbReference>
<evidence type="ECO:0000256" key="1">
    <source>
        <dbReference type="PROSITE-ProRule" id="PRU00285"/>
    </source>
</evidence>
<dbReference type="GO" id="GO:0005634">
    <property type="term" value="C:nucleus"/>
    <property type="evidence" value="ECO:0007669"/>
    <property type="project" value="TreeGrafter"/>
</dbReference>
<gene>
    <name evidence="4" type="primary">Acey_s0005.g2621</name>
    <name evidence="4" type="ORF">Y032_0005g2621</name>
</gene>
<reference evidence="5" key="1">
    <citation type="journal article" date="2015" name="Nat. Genet.">
        <title>The genome and transcriptome of the zoonotic hookworm Ancylostoma ceylanicum identify infection-specific gene families.</title>
        <authorList>
            <person name="Schwarz E.M."/>
            <person name="Hu Y."/>
            <person name="Antoshechkin I."/>
            <person name="Miller M.M."/>
            <person name="Sternberg P.W."/>
            <person name="Aroian R.V."/>
        </authorList>
    </citation>
    <scope>NUCLEOTIDE SEQUENCE</scope>
    <source>
        <strain evidence="5">HY135</strain>
    </source>
</reference>
<feature type="domain" description="SHSP" evidence="3">
    <location>
        <begin position="78"/>
        <end position="185"/>
    </location>
</feature>
<dbReference type="PRINTS" id="PR00299">
    <property type="entry name" value="ACRYSTALLIN"/>
</dbReference>
<dbReference type="SUPFAM" id="SSF49764">
    <property type="entry name" value="HSP20-like chaperones"/>
    <property type="match status" value="1"/>
</dbReference>
<dbReference type="GO" id="GO:0051082">
    <property type="term" value="F:unfolded protein binding"/>
    <property type="evidence" value="ECO:0007669"/>
    <property type="project" value="TreeGrafter"/>
</dbReference>
<evidence type="ECO:0000256" key="2">
    <source>
        <dbReference type="RuleBase" id="RU003616"/>
    </source>
</evidence>
<evidence type="ECO:0000313" key="4">
    <source>
        <dbReference type="EMBL" id="EYC30386.1"/>
    </source>
</evidence>
<evidence type="ECO:0000259" key="3">
    <source>
        <dbReference type="PROSITE" id="PS01031"/>
    </source>
</evidence>
<dbReference type="STRING" id="53326.A0A016VST6"/>
<accession>A0A016VST6</accession>
<dbReference type="EMBL" id="JARK01001341">
    <property type="protein sequence ID" value="EYC30386.1"/>
    <property type="molecule type" value="Genomic_DNA"/>
</dbReference>
<dbReference type="InterPro" id="IPR008978">
    <property type="entry name" value="HSP20-like_chaperone"/>
</dbReference>
<dbReference type="Gene3D" id="2.60.40.790">
    <property type="match status" value="1"/>
</dbReference>
<protein>
    <recommendedName>
        <fullName evidence="3">SHSP domain-containing protein</fullName>
    </recommendedName>
</protein>
<dbReference type="GO" id="GO:0009408">
    <property type="term" value="P:response to heat"/>
    <property type="evidence" value="ECO:0007669"/>
    <property type="project" value="TreeGrafter"/>
</dbReference>
<proteinExistence type="inferred from homology"/>
<dbReference type="InterPro" id="IPR001436">
    <property type="entry name" value="Alpha-crystallin/sHSP_animal"/>
</dbReference>
<dbReference type="OrthoDB" id="1431247at2759"/>
<evidence type="ECO:0000313" key="5">
    <source>
        <dbReference type="Proteomes" id="UP000024635"/>
    </source>
</evidence>
<dbReference type="InterPro" id="IPR002068">
    <property type="entry name" value="A-crystallin/Hsp20_dom"/>
</dbReference>
<dbReference type="AlphaFoldDB" id="A0A016VST6"/>
<dbReference type="PROSITE" id="PS01031">
    <property type="entry name" value="SHSP"/>
    <property type="match status" value="1"/>
</dbReference>
<comment type="caution">
    <text evidence="4">The sequence shown here is derived from an EMBL/GenBank/DDBJ whole genome shotgun (WGS) entry which is preliminary data.</text>
</comment>
<dbReference type="Pfam" id="PF00011">
    <property type="entry name" value="HSP20"/>
    <property type="match status" value="1"/>
</dbReference>
<dbReference type="PANTHER" id="PTHR45640:SF32">
    <property type="entry name" value="STRESS-INDUCED PROTEIN 1"/>
    <property type="match status" value="1"/>
</dbReference>
<sequence>MRPCVKLAASRGLDVQKPQLTRKLASEARLTASTFRTITIMELWQVPRVMNRMMNEMMRDFDRIDRSIYPYWRDADHSVLHVANETQQVVDDDKKFAVSLDVSQFRPEELNVHLEGRELTIEGKQEHKNDNSFMQRSFVRKWTLPESVNLEALHTQLSDKGHLCVEAPKTTEQAQQRRNIPIMAAKSSK</sequence>
<keyword evidence="5" id="KW-1185">Reference proteome</keyword>